<dbReference type="CDD" id="cd00609">
    <property type="entry name" value="AAT_like"/>
    <property type="match status" value="1"/>
</dbReference>
<dbReference type="PANTHER" id="PTHR42790:SF19">
    <property type="entry name" value="KYNURENINE_ALPHA-AMINOADIPATE AMINOTRANSFERASE, MITOCHONDRIAL"/>
    <property type="match status" value="1"/>
</dbReference>
<evidence type="ECO:0000256" key="5">
    <source>
        <dbReference type="ARBA" id="ARBA00022679"/>
    </source>
</evidence>
<dbReference type="GO" id="GO:0008483">
    <property type="term" value="F:transaminase activity"/>
    <property type="evidence" value="ECO:0007669"/>
    <property type="project" value="UniProtKB-KW"/>
</dbReference>
<dbReference type="Gene3D" id="3.40.640.10">
    <property type="entry name" value="Type I PLP-dependent aspartate aminotransferase-like (Major domain)"/>
    <property type="match status" value="1"/>
</dbReference>
<dbReference type="RefSeq" id="WP_073479749.1">
    <property type="nucleotide sequence ID" value="NZ_FQVN01000001.1"/>
</dbReference>
<dbReference type="AlphaFoldDB" id="A0A1M4V2W5"/>
<comment type="subunit">
    <text evidence="3">Homodimer.</text>
</comment>
<evidence type="ECO:0000256" key="3">
    <source>
        <dbReference type="ARBA" id="ARBA00011738"/>
    </source>
</evidence>
<comment type="cofactor">
    <cofactor evidence="1">
        <name>pyridoxal 5'-phosphate</name>
        <dbReference type="ChEBI" id="CHEBI:597326"/>
    </cofactor>
</comment>
<dbReference type="EMBL" id="FQVN01000001">
    <property type="protein sequence ID" value="SHE63228.1"/>
    <property type="molecule type" value="Genomic_DNA"/>
</dbReference>
<dbReference type="Proteomes" id="UP000184501">
    <property type="component" value="Unassembled WGS sequence"/>
</dbReference>
<comment type="similarity">
    <text evidence="2">Belongs to the class-I pyridoxal-phosphate-dependent aminotransferase family.</text>
</comment>
<dbReference type="Pfam" id="PF00155">
    <property type="entry name" value="Aminotran_1_2"/>
    <property type="match status" value="1"/>
</dbReference>
<feature type="domain" description="Aminotransferase class I/classII large" evidence="8">
    <location>
        <begin position="57"/>
        <end position="413"/>
    </location>
</feature>
<evidence type="ECO:0000256" key="4">
    <source>
        <dbReference type="ARBA" id="ARBA00022576"/>
    </source>
</evidence>
<dbReference type="InterPro" id="IPR004839">
    <property type="entry name" value="Aminotransferase_I/II_large"/>
</dbReference>
<evidence type="ECO:0000313" key="9">
    <source>
        <dbReference type="EMBL" id="SHE63228.1"/>
    </source>
</evidence>
<name>A0A1M4V2W5_STRHI</name>
<proteinExistence type="inferred from homology"/>
<dbReference type="STRING" id="2017.SAMN05444320_101619"/>
<evidence type="ECO:0000259" key="8">
    <source>
        <dbReference type="Pfam" id="PF00155"/>
    </source>
</evidence>
<keyword evidence="4 9" id="KW-0032">Aminotransferase</keyword>
<dbReference type="FunFam" id="3.40.640.10:FF:000053">
    <property type="entry name" value="Aminotransferase, class I"/>
    <property type="match status" value="1"/>
</dbReference>
<dbReference type="Gene3D" id="3.90.1150.10">
    <property type="entry name" value="Aspartate Aminotransferase, domain 1"/>
    <property type="match status" value="1"/>
</dbReference>
<dbReference type="GO" id="GO:1901605">
    <property type="term" value="P:alpha-amino acid metabolic process"/>
    <property type="evidence" value="ECO:0007669"/>
    <property type="project" value="TreeGrafter"/>
</dbReference>
<dbReference type="SUPFAM" id="SSF53383">
    <property type="entry name" value="PLP-dependent transferases"/>
    <property type="match status" value="1"/>
</dbReference>
<evidence type="ECO:0000256" key="1">
    <source>
        <dbReference type="ARBA" id="ARBA00001933"/>
    </source>
</evidence>
<dbReference type="GO" id="GO:0003677">
    <property type="term" value="F:DNA binding"/>
    <property type="evidence" value="ECO:0007669"/>
    <property type="project" value="UniProtKB-KW"/>
</dbReference>
<dbReference type="InterPro" id="IPR015421">
    <property type="entry name" value="PyrdxlP-dep_Trfase_major"/>
</dbReference>
<evidence type="ECO:0000256" key="6">
    <source>
        <dbReference type="ARBA" id="ARBA00022898"/>
    </source>
</evidence>
<gene>
    <name evidence="9" type="ORF">SAMN05444320_101619</name>
</gene>
<keyword evidence="10" id="KW-1185">Reference proteome</keyword>
<keyword evidence="9" id="KW-0238">DNA-binding</keyword>
<dbReference type="InterPro" id="IPR050859">
    <property type="entry name" value="Class-I_PLP-dep_aminotransf"/>
</dbReference>
<keyword evidence="6" id="KW-0663">Pyridoxal phosphate</keyword>
<dbReference type="InterPro" id="IPR015422">
    <property type="entry name" value="PyrdxlP-dep_Trfase_small"/>
</dbReference>
<feature type="region of interest" description="Disordered" evidence="7">
    <location>
        <begin position="1"/>
        <end position="34"/>
    </location>
</feature>
<protein>
    <submittedName>
        <fullName evidence="9">DNA-binding transcriptional regulator, MocR family, contains an aminotransferase domain</fullName>
    </submittedName>
</protein>
<evidence type="ECO:0000256" key="2">
    <source>
        <dbReference type="ARBA" id="ARBA00007441"/>
    </source>
</evidence>
<organism evidence="9 10">
    <name type="scientific">Streptoalloteichus hindustanus</name>
    <dbReference type="NCBI Taxonomy" id="2017"/>
    <lineage>
        <taxon>Bacteria</taxon>
        <taxon>Bacillati</taxon>
        <taxon>Actinomycetota</taxon>
        <taxon>Actinomycetes</taxon>
        <taxon>Pseudonocardiales</taxon>
        <taxon>Pseudonocardiaceae</taxon>
        <taxon>Streptoalloteichus</taxon>
    </lineage>
</organism>
<dbReference type="PANTHER" id="PTHR42790">
    <property type="entry name" value="AMINOTRANSFERASE"/>
    <property type="match status" value="1"/>
</dbReference>
<sequence>MNLPGAQPTRQHHAGDAPTGRSLDPHRQRYAQRAAGMRASEVRALFAVASRPEVVSLAGGMPNLAALPLDALAEDVARLVAAEGQTVLQYGSAQGLPALREQICEVMSLEGISAHPDDVVVTVGSQMALDMVTRVFCDPGDVVLAEAPSYVGALSTFSAYQAEVVHVGMDDEGLVPEALRQVLGALSAQGRRVKFLYTIPNFHNPAGVTLAERRRAEVLEICARHDVLVVEDNPYGLLGFGDQTHPALRSTEPDNVVYLGSFSKTFASGLRVGWALAPHAVREKLVLAAESATLCPPAFTQAVVSRFLARHDWRGQVKQFRAAYRERRDAMVSALEQHLPAGCRWTRPDGGFYVWLTVPEGVDTRAMLPRAVTERVAYVPGAAFYADGLGSRQMRLSYCYPTPERIQEGVRRLAAVLEGELDVLRTFGGRGSPGRHPGLAGPHSPSPDTA</sequence>
<feature type="region of interest" description="Disordered" evidence="7">
    <location>
        <begin position="428"/>
        <end position="450"/>
    </location>
</feature>
<reference evidence="9 10" key="1">
    <citation type="submission" date="2016-11" db="EMBL/GenBank/DDBJ databases">
        <authorList>
            <person name="Jaros S."/>
            <person name="Januszkiewicz K."/>
            <person name="Wedrychowicz H."/>
        </authorList>
    </citation>
    <scope>NUCLEOTIDE SEQUENCE [LARGE SCALE GENOMIC DNA]</scope>
    <source>
        <strain evidence="9 10">DSM 44523</strain>
    </source>
</reference>
<keyword evidence="5 9" id="KW-0808">Transferase</keyword>
<dbReference type="OrthoDB" id="199743at2"/>
<dbReference type="GO" id="GO:0030170">
    <property type="term" value="F:pyridoxal phosphate binding"/>
    <property type="evidence" value="ECO:0007669"/>
    <property type="project" value="InterPro"/>
</dbReference>
<dbReference type="InterPro" id="IPR015424">
    <property type="entry name" value="PyrdxlP-dep_Trfase"/>
</dbReference>
<accession>A0A1M4V2W5</accession>
<evidence type="ECO:0000313" key="10">
    <source>
        <dbReference type="Proteomes" id="UP000184501"/>
    </source>
</evidence>
<evidence type="ECO:0000256" key="7">
    <source>
        <dbReference type="SAM" id="MobiDB-lite"/>
    </source>
</evidence>